<feature type="region of interest" description="Disordered" evidence="1">
    <location>
        <begin position="303"/>
        <end position="332"/>
    </location>
</feature>
<feature type="region of interest" description="Disordered" evidence="1">
    <location>
        <begin position="1"/>
        <end position="42"/>
    </location>
</feature>
<gene>
    <name evidence="2" type="ORF">OHK93_002914</name>
</gene>
<organism evidence="2 3">
    <name type="scientific">Ramalina farinacea</name>
    <dbReference type="NCBI Taxonomy" id="258253"/>
    <lineage>
        <taxon>Eukaryota</taxon>
        <taxon>Fungi</taxon>
        <taxon>Dikarya</taxon>
        <taxon>Ascomycota</taxon>
        <taxon>Pezizomycotina</taxon>
        <taxon>Lecanoromycetes</taxon>
        <taxon>OSLEUM clade</taxon>
        <taxon>Lecanoromycetidae</taxon>
        <taxon>Lecanorales</taxon>
        <taxon>Lecanorineae</taxon>
        <taxon>Ramalinaceae</taxon>
        <taxon>Ramalina</taxon>
    </lineage>
</organism>
<feature type="compositionally biased region" description="Low complexity" evidence="1">
    <location>
        <begin position="364"/>
        <end position="383"/>
    </location>
</feature>
<accession>A0AA43QUA6</accession>
<comment type="caution">
    <text evidence="2">The sequence shown here is derived from an EMBL/GenBank/DDBJ whole genome shotgun (WGS) entry which is preliminary data.</text>
</comment>
<feature type="compositionally biased region" description="Basic residues" evidence="1">
    <location>
        <begin position="457"/>
        <end position="467"/>
    </location>
</feature>
<evidence type="ECO:0000313" key="3">
    <source>
        <dbReference type="Proteomes" id="UP001161017"/>
    </source>
</evidence>
<dbReference type="EMBL" id="JAPUFD010000015">
    <property type="protein sequence ID" value="MDI1491704.1"/>
    <property type="molecule type" value="Genomic_DNA"/>
</dbReference>
<feature type="region of interest" description="Disordered" evidence="1">
    <location>
        <begin position="67"/>
        <end position="167"/>
    </location>
</feature>
<feature type="compositionally biased region" description="Basic and acidic residues" evidence="1">
    <location>
        <begin position="74"/>
        <end position="84"/>
    </location>
</feature>
<dbReference type="Proteomes" id="UP001161017">
    <property type="component" value="Unassembled WGS sequence"/>
</dbReference>
<dbReference type="AlphaFoldDB" id="A0AA43QUA6"/>
<feature type="compositionally biased region" description="Pro residues" evidence="1">
    <location>
        <begin position="115"/>
        <end position="125"/>
    </location>
</feature>
<name>A0AA43QUA6_9LECA</name>
<evidence type="ECO:0000256" key="1">
    <source>
        <dbReference type="SAM" id="MobiDB-lite"/>
    </source>
</evidence>
<evidence type="ECO:0000313" key="2">
    <source>
        <dbReference type="EMBL" id="MDI1491704.1"/>
    </source>
</evidence>
<feature type="region of interest" description="Disordered" evidence="1">
    <location>
        <begin position="363"/>
        <end position="437"/>
    </location>
</feature>
<protein>
    <submittedName>
        <fullName evidence="2">Uncharacterized protein</fullName>
    </submittedName>
</protein>
<keyword evidence="3" id="KW-1185">Reference proteome</keyword>
<reference evidence="2" key="1">
    <citation type="journal article" date="2023" name="Genome Biol. Evol.">
        <title>First Whole Genome Sequence and Flow Cytometry Genome Size Data for the Lichen-Forming Fungus Ramalina farinacea (Ascomycota).</title>
        <authorList>
            <person name="Llewellyn T."/>
            <person name="Mian S."/>
            <person name="Hill R."/>
            <person name="Leitch I.J."/>
            <person name="Gaya E."/>
        </authorList>
    </citation>
    <scope>NUCLEOTIDE SEQUENCE</scope>
    <source>
        <strain evidence="2">LIQ254RAFAR</strain>
    </source>
</reference>
<feature type="region of interest" description="Disordered" evidence="1">
    <location>
        <begin position="452"/>
        <end position="483"/>
    </location>
</feature>
<feature type="compositionally biased region" description="Basic and acidic residues" evidence="1">
    <location>
        <begin position="310"/>
        <end position="322"/>
    </location>
</feature>
<feature type="compositionally biased region" description="Acidic residues" evidence="1">
    <location>
        <begin position="402"/>
        <end position="411"/>
    </location>
</feature>
<proteinExistence type="predicted"/>
<sequence length="510" mass="57114">MSGNFDFHPAGYTPPGYPNPEHPEGSRPSTIYPRSNRAGLSDNTRALQILHRDTEERQRIFNAELRHYTTSHDSTPRQHLEDRAAANPNSPISVQRPRLVGSRPRRHMAAGRSFNPPPRAPPPLAPNHFSLDLPEPTLPRIGSPDMATAEYSGEAEVNRRRKRRKLEEDHLSPRMKVVRYGWKGQVVPGKLKMEIHECDGGLHSEAAAQDRQRYRQENLLINNKTVYCTDKSKCNIILRHAGEISFSLRKLVIKAPESGFTAPIQEGMIFVSMSDKDLISRTSAYQVRSRGLEEIDSDGEIVSVSSPIASEHRPLSRRRDSTSRTVPPPISDSLLHTYQQVIRDLHRPYPLLQEAFPLPDDLGRSAAAAAGPGATTPSRPAGPYNTPIEDQGFNVTTHCDEPTEDEEEESTLETLADRAQREQMPISFPPTSDEDTEDAIERARQVRRLGLLPGPSRRGRRARKRGLPSRIEVMPDGEGTGGREEVLVPHARFFIEREKSVVSVSFDPPV</sequence>